<evidence type="ECO:0000256" key="4">
    <source>
        <dbReference type="ARBA" id="ARBA00023136"/>
    </source>
</evidence>
<dbReference type="Proteomes" id="UP001172102">
    <property type="component" value="Unassembled WGS sequence"/>
</dbReference>
<evidence type="ECO:0000256" key="2">
    <source>
        <dbReference type="ARBA" id="ARBA00022692"/>
    </source>
</evidence>
<feature type="transmembrane region" description="Helical" evidence="5">
    <location>
        <begin position="12"/>
        <end position="36"/>
    </location>
</feature>
<keyword evidence="4 5" id="KW-0472">Membrane</keyword>
<sequence length="221" mass="24206">KPWVTLRLPATWIVMLQYGGLVGGIAVISSVGPQILVQPPYQCGENSGLLFVGALVGIILGGIYTGVLADQRLKQLAKNQDHRYAESGSRIPIMLPSLAVATGGLMVFGFRAEHPGKSQWIGLEFACGMVAFALSQVPSTSTWFNDAQLASDCFVMIYILRGIIPFAWTFFVSQWVQRDGYLVPFGRFTVIMGVFSLLTAPLIWTGKWMRIATARYVVGNQ</sequence>
<dbReference type="EMBL" id="JAUKUA010000003">
    <property type="protein sequence ID" value="KAK0720099.1"/>
    <property type="molecule type" value="Genomic_DNA"/>
</dbReference>
<evidence type="ECO:0000256" key="1">
    <source>
        <dbReference type="ARBA" id="ARBA00004141"/>
    </source>
</evidence>
<evidence type="ECO:0000313" key="7">
    <source>
        <dbReference type="Proteomes" id="UP001172102"/>
    </source>
</evidence>
<feature type="non-terminal residue" evidence="6">
    <location>
        <position position="221"/>
    </location>
</feature>
<dbReference type="GO" id="GO:0022857">
    <property type="term" value="F:transmembrane transporter activity"/>
    <property type="evidence" value="ECO:0007669"/>
    <property type="project" value="TreeGrafter"/>
</dbReference>
<evidence type="ECO:0000256" key="3">
    <source>
        <dbReference type="ARBA" id="ARBA00022989"/>
    </source>
</evidence>
<dbReference type="GO" id="GO:0005886">
    <property type="term" value="C:plasma membrane"/>
    <property type="evidence" value="ECO:0007669"/>
    <property type="project" value="TreeGrafter"/>
</dbReference>
<evidence type="ECO:0000313" key="6">
    <source>
        <dbReference type="EMBL" id="KAK0720099.1"/>
    </source>
</evidence>
<reference evidence="6" key="1">
    <citation type="submission" date="2023-06" db="EMBL/GenBank/DDBJ databases">
        <title>Genome-scale phylogeny and comparative genomics of the fungal order Sordariales.</title>
        <authorList>
            <consortium name="Lawrence Berkeley National Laboratory"/>
            <person name="Hensen N."/>
            <person name="Bonometti L."/>
            <person name="Westerberg I."/>
            <person name="Brannstrom I.O."/>
            <person name="Guillou S."/>
            <person name="Cros-Aarteil S."/>
            <person name="Calhoun S."/>
            <person name="Haridas S."/>
            <person name="Kuo A."/>
            <person name="Mondo S."/>
            <person name="Pangilinan J."/>
            <person name="Riley R."/>
            <person name="Labutti K."/>
            <person name="Andreopoulos B."/>
            <person name="Lipzen A."/>
            <person name="Chen C."/>
            <person name="Yanf M."/>
            <person name="Daum C."/>
            <person name="Ng V."/>
            <person name="Clum A."/>
            <person name="Steindorff A."/>
            <person name="Ohm R."/>
            <person name="Martin F."/>
            <person name="Silar P."/>
            <person name="Natvig D."/>
            <person name="Lalanne C."/>
            <person name="Gautier V."/>
            <person name="Ament-Velasquez S.L."/>
            <person name="Kruys A."/>
            <person name="Hutchinson M.I."/>
            <person name="Powell A.J."/>
            <person name="Barry K."/>
            <person name="Miller A.N."/>
            <person name="Grigoriev I.V."/>
            <person name="Debuchy R."/>
            <person name="Gladieux P."/>
            <person name="Thoren M.H."/>
            <person name="Johannesson H."/>
        </authorList>
    </citation>
    <scope>NUCLEOTIDE SEQUENCE</scope>
    <source>
        <strain evidence="6">SMH4607-1</strain>
    </source>
</reference>
<keyword evidence="2 5" id="KW-0812">Transmembrane</keyword>
<name>A0AA40AQD6_9PEZI</name>
<accession>A0AA40AQD6</accession>
<dbReference type="InterPro" id="IPR036259">
    <property type="entry name" value="MFS_trans_sf"/>
</dbReference>
<feature type="transmembrane region" description="Helical" evidence="5">
    <location>
        <begin position="91"/>
        <end position="112"/>
    </location>
</feature>
<gene>
    <name evidence="6" type="ORF">B0H67DRAFT_446766</name>
</gene>
<proteinExistence type="predicted"/>
<dbReference type="PANTHER" id="PTHR23502:SF181">
    <property type="entry name" value="MAJOR FACILITATOR SUPERFAMILY (MFS) PROFILE DOMAIN-CONTAINING PROTEIN"/>
    <property type="match status" value="1"/>
</dbReference>
<evidence type="ECO:0000256" key="5">
    <source>
        <dbReference type="SAM" id="Phobius"/>
    </source>
</evidence>
<dbReference type="AlphaFoldDB" id="A0AA40AQD6"/>
<dbReference type="PANTHER" id="PTHR23502">
    <property type="entry name" value="MAJOR FACILITATOR SUPERFAMILY"/>
    <property type="match status" value="1"/>
</dbReference>
<keyword evidence="3 5" id="KW-1133">Transmembrane helix</keyword>
<keyword evidence="7" id="KW-1185">Reference proteome</keyword>
<comment type="caution">
    <text evidence="6">The sequence shown here is derived from an EMBL/GenBank/DDBJ whole genome shotgun (WGS) entry which is preliminary data.</text>
</comment>
<feature type="transmembrane region" description="Helical" evidence="5">
    <location>
        <begin position="48"/>
        <end position="70"/>
    </location>
</feature>
<dbReference type="SUPFAM" id="SSF103473">
    <property type="entry name" value="MFS general substrate transporter"/>
    <property type="match status" value="1"/>
</dbReference>
<comment type="subcellular location">
    <subcellularLocation>
        <location evidence="1">Membrane</location>
        <topology evidence="1">Multi-pass membrane protein</topology>
    </subcellularLocation>
</comment>
<feature type="transmembrane region" description="Helical" evidence="5">
    <location>
        <begin position="149"/>
        <end position="173"/>
    </location>
</feature>
<feature type="transmembrane region" description="Helical" evidence="5">
    <location>
        <begin position="185"/>
        <end position="205"/>
    </location>
</feature>
<dbReference type="Gene3D" id="1.20.1250.20">
    <property type="entry name" value="MFS general substrate transporter like domains"/>
    <property type="match status" value="1"/>
</dbReference>
<feature type="non-terminal residue" evidence="6">
    <location>
        <position position="1"/>
    </location>
</feature>
<protein>
    <submittedName>
        <fullName evidence="6">Uncharacterized protein</fullName>
    </submittedName>
</protein>
<organism evidence="6 7">
    <name type="scientific">Lasiosphaeris hirsuta</name>
    <dbReference type="NCBI Taxonomy" id="260670"/>
    <lineage>
        <taxon>Eukaryota</taxon>
        <taxon>Fungi</taxon>
        <taxon>Dikarya</taxon>
        <taxon>Ascomycota</taxon>
        <taxon>Pezizomycotina</taxon>
        <taxon>Sordariomycetes</taxon>
        <taxon>Sordariomycetidae</taxon>
        <taxon>Sordariales</taxon>
        <taxon>Lasiosphaeriaceae</taxon>
        <taxon>Lasiosphaeris</taxon>
    </lineage>
</organism>